<dbReference type="EMBL" id="MLBF01000028">
    <property type="protein sequence ID" value="OLN29956.1"/>
    <property type="molecule type" value="Genomic_DNA"/>
</dbReference>
<name>A0A1Q8QRL2_9FIRM</name>
<reference evidence="1 2" key="1">
    <citation type="submission" date="2016-09" db="EMBL/GenBank/DDBJ databases">
        <title>Complete genome of Desulfosporosinus sp. OL.</title>
        <authorList>
            <person name="Mardanov A."/>
            <person name="Beletsky A."/>
            <person name="Panova A."/>
            <person name="Karnachuk O."/>
            <person name="Ravin N."/>
        </authorList>
    </citation>
    <scope>NUCLEOTIDE SEQUENCE [LARGE SCALE GENOMIC DNA]</scope>
    <source>
        <strain evidence="1 2">OL</strain>
    </source>
</reference>
<accession>A0A1Q8QRL2</accession>
<gene>
    <name evidence="1" type="ORF">DSOL_3296</name>
</gene>
<keyword evidence="2" id="KW-1185">Reference proteome</keyword>
<dbReference type="AlphaFoldDB" id="A0A1Q8QRL2"/>
<organism evidence="1 2">
    <name type="scientific">Desulfosporosinus metallidurans</name>
    <dbReference type="NCBI Taxonomy" id="1888891"/>
    <lineage>
        <taxon>Bacteria</taxon>
        <taxon>Bacillati</taxon>
        <taxon>Bacillota</taxon>
        <taxon>Clostridia</taxon>
        <taxon>Eubacteriales</taxon>
        <taxon>Desulfitobacteriaceae</taxon>
        <taxon>Desulfosporosinus</taxon>
    </lineage>
</organism>
<dbReference type="Proteomes" id="UP000186102">
    <property type="component" value="Unassembled WGS sequence"/>
</dbReference>
<sequence length="43" mass="5261">MTRKYKLYHNMLQISKNKEILRKAPLRLEEVLFASLWLMKLRG</sequence>
<comment type="caution">
    <text evidence="1">The sequence shown here is derived from an EMBL/GenBank/DDBJ whole genome shotgun (WGS) entry which is preliminary data.</text>
</comment>
<evidence type="ECO:0000313" key="1">
    <source>
        <dbReference type="EMBL" id="OLN29956.1"/>
    </source>
</evidence>
<protein>
    <submittedName>
        <fullName evidence="1">Uncharacterized protein</fullName>
    </submittedName>
</protein>
<evidence type="ECO:0000313" key="2">
    <source>
        <dbReference type="Proteomes" id="UP000186102"/>
    </source>
</evidence>
<proteinExistence type="predicted"/>